<dbReference type="EMBL" id="CP163444">
    <property type="protein sequence ID" value="XDQ74538.1"/>
    <property type="molecule type" value="Genomic_DNA"/>
</dbReference>
<feature type="compositionally biased region" description="Basic and acidic residues" evidence="1">
    <location>
        <begin position="39"/>
        <end position="50"/>
    </location>
</feature>
<proteinExistence type="predicted"/>
<name>A0AB39T7I0_9ACTN</name>
<feature type="chain" id="PRO_5044345222" description="Lipoprotein" evidence="2">
    <location>
        <begin position="22"/>
        <end position="65"/>
    </location>
</feature>
<feature type="region of interest" description="Disordered" evidence="1">
    <location>
        <begin position="33"/>
        <end position="65"/>
    </location>
</feature>
<dbReference type="AlphaFoldDB" id="A0AB39T7I0"/>
<dbReference type="RefSeq" id="WP_369147060.1">
    <property type="nucleotide sequence ID" value="NZ_CP163444.1"/>
</dbReference>
<accession>A0AB39T7I0</accession>
<evidence type="ECO:0008006" key="4">
    <source>
        <dbReference type="Google" id="ProtNLM"/>
    </source>
</evidence>
<protein>
    <recommendedName>
        <fullName evidence="4">Lipoprotein</fullName>
    </recommendedName>
</protein>
<keyword evidence="2" id="KW-0732">Signal</keyword>
<sequence>MKLLTAIVIPLALLVGLISLAACTGPDVAQSPGIEIDIDGPKHKTTKAPDPKAPVYKTPRKVGRR</sequence>
<evidence type="ECO:0000313" key="3">
    <source>
        <dbReference type="EMBL" id="XDQ74538.1"/>
    </source>
</evidence>
<evidence type="ECO:0000256" key="2">
    <source>
        <dbReference type="SAM" id="SignalP"/>
    </source>
</evidence>
<reference evidence="3" key="1">
    <citation type="submission" date="2024-07" db="EMBL/GenBank/DDBJ databases">
        <authorList>
            <person name="Yu S.T."/>
        </authorList>
    </citation>
    <scope>NUCLEOTIDE SEQUENCE</scope>
    <source>
        <strain evidence="3">R44</strain>
    </source>
</reference>
<evidence type="ECO:0000256" key="1">
    <source>
        <dbReference type="SAM" id="MobiDB-lite"/>
    </source>
</evidence>
<feature type="signal peptide" evidence="2">
    <location>
        <begin position="1"/>
        <end position="21"/>
    </location>
</feature>
<dbReference type="PROSITE" id="PS51257">
    <property type="entry name" value="PROKAR_LIPOPROTEIN"/>
    <property type="match status" value="1"/>
</dbReference>
<organism evidence="3">
    <name type="scientific">Streptomyces sp. R44</name>
    <dbReference type="NCBI Taxonomy" id="3238633"/>
    <lineage>
        <taxon>Bacteria</taxon>
        <taxon>Bacillati</taxon>
        <taxon>Actinomycetota</taxon>
        <taxon>Actinomycetes</taxon>
        <taxon>Kitasatosporales</taxon>
        <taxon>Streptomycetaceae</taxon>
        <taxon>Streptomyces</taxon>
    </lineage>
</organism>
<gene>
    <name evidence="3" type="ORF">AB5J54_30245</name>
</gene>